<reference evidence="1 2" key="1">
    <citation type="submission" date="2023-04" db="EMBL/GenBank/DDBJ databases">
        <title>Genome of Basidiobolus ranarum AG-B5.</title>
        <authorList>
            <person name="Stajich J.E."/>
            <person name="Carter-House D."/>
            <person name="Gryganskyi A."/>
        </authorList>
    </citation>
    <scope>NUCLEOTIDE SEQUENCE [LARGE SCALE GENOMIC DNA]</scope>
    <source>
        <strain evidence="1 2">AG-B5</strain>
    </source>
</reference>
<name>A0ABR2W3G7_9FUNG</name>
<proteinExistence type="predicted"/>
<dbReference type="Pfam" id="PF11901">
    <property type="entry name" value="DM9"/>
    <property type="match status" value="2"/>
</dbReference>
<dbReference type="SMART" id="SM00696">
    <property type="entry name" value="DM9"/>
    <property type="match status" value="2"/>
</dbReference>
<comment type="caution">
    <text evidence="1">The sequence shown here is derived from an EMBL/GenBank/DDBJ whole genome shotgun (WGS) entry which is preliminary data.</text>
</comment>
<sequence>MPTSTESLYQWVPVKNGEVPTDKALNVSETYYIGRFNHPESGELVYGTAASDTKKLWYPWGGNEHTTENYEILVLNPGSKALWVPTKAPQVPENAAGEQGTFIARASVGGRLIPGKYIPYQWGGKFYAALHGKEHELTDNFEVLVIKSE</sequence>
<dbReference type="PANTHER" id="PTHR31649:SF1">
    <property type="entry name" value="FARNESOIC ACID O-METHYL TRANSFERASE DOMAIN-CONTAINING PROTEIN"/>
    <property type="match status" value="1"/>
</dbReference>
<dbReference type="InterPro" id="IPR006616">
    <property type="entry name" value="DM9_repeat"/>
</dbReference>
<evidence type="ECO:0000313" key="2">
    <source>
        <dbReference type="Proteomes" id="UP001479436"/>
    </source>
</evidence>
<keyword evidence="2" id="KW-1185">Reference proteome</keyword>
<evidence type="ECO:0000313" key="1">
    <source>
        <dbReference type="EMBL" id="KAK9718809.1"/>
    </source>
</evidence>
<accession>A0ABR2W3G7</accession>
<dbReference type="PANTHER" id="PTHR31649">
    <property type="entry name" value="AGAP009604-PA"/>
    <property type="match status" value="1"/>
</dbReference>
<dbReference type="Proteomes" id="UP001479436">
    <property type="component" value="Unassembled WGS sequence"/>
</dbReference>
<evidence type="ECO:0008006" key="3">
    <source>
        <dbReference type="Google" id="ProtNLM"/>
    </source>
</evidence>
<protein>
    <recommendedName>
        <fullName evidence="3">DUF3421 domain-containing protein</fullName>
    </recommendedName>
</protein>
<gene>
    <name evidence="1" type="ORF">K7432_005209</name>
</gene>
<dbReference type="EMBL" id="JASJQH010007075">
    <property type="protein sequence ID" value="KAK9718809.1"/>
    <property type="molecule type" value="Genomic_DNA"/>
</dbReference>
<organism evidence="1 2">
    <name type="scientific">Basidiobolus ranarum</name>
    <dbReference type="NCBI Taxonomy" id="34480"/>
    <lineage>
        <taxon>Eukaryota</taxon>
        <taxon>Fungi</taxon>
        <taxon>Fungi incertae sedis</taxon>
        <taxon>Zoopagomycota</taxon>
        <taxon>Entomophthoromycotina</taxon>
        <taxon>Basidiobolomycetes</taxon>
        <taxon>Basidiobolales</taxon>
        <taxon>Basidiobolaceae</taxon>
        <taxon>Basidiobolus</taxon>
    </lineage>
</organism>